<dbReference type="Pfam" id="PF06491">
    <property type="entry name" value="Disulph_isomer"/>
    <property type="match status" value="1"/>
</dbReference>
<dbReference type="Gene3D" id="3.40.30.10">
    <property type="entry name" value="Glutaredoxin"/>
    <property type="match status" value="1"/>
</dbReference>
<proteinExistence type="inferred from homology"/>
<organism evidence="2 3">
    <name type="scientific">Eiseniibacteriota bacterium</name>
    <dbReference type="NCBI Taxonomy" id="2212470"/>
    <lineage>
        <taxon>Bacteria</taxon>
        <taxon>Candidatus Eiseniibacteriota</taxon>
    </lineage>
</organism>
<evidence type="ECO:0000313" key="3">
    <source>
        <dbReference type="Proteomes" id="UP000739538"/>
    </source>
</evidence>
<comment type="similarity">
    <text evidence="1">Belongs to the bacilliredoxin family.</text>
</comment>
<gene>
    <name evidence="2" type="ORF">KDA27_05410</name>
</gene>
<name>A0A956NE15_UNCEI</name>
<dbReference type="EMBL" id="JAGQHS010000018">
    <property type="protein sequence ID" value="MCA9755219.1"/>
    <property type="molecule type" value="Genomic_DNA"/>
</dbReference>
<dbReference type="PANTHER" id="PTHR40052:SF2">
    <property type="entry name" value="BACILLIREDOXIN BRXA"/>
    <property type="match status" value="1"/>
</dbReference>
<dbReference type="InterPro" id="IPR009474">
    <property type="entry name" value="BrxB/BrxA"/>
</dbReference>
<dbReference type="AlphaFoldDB" id="A0A956NE15"/>
<accession>A0A956NE15</accession>
<dbReference type="Proteomes" id="UP000739538">
    <property type="component" value="Unassembled WGS sequence"/>
</dbReference>
<protein>
    <submittedName>
        <fullName evidence="2">BrxA/BrxB family bacilliredoxin</fullName>
    </submittedName>
</protein>
<reference evidence="2" key="1">
    <citation type="submission" date="2020-04" db="EMBL/GenBank/DDBJ databases">
        <authorList>
            <person name="Zhang T."/>
        </authorList>
    </citation>
    <scope>NUCLEOTIDE SEQUENCE</scope>
    <source>
        <strain evidence="2">HKST-UBA02</strain>
    </source>
</reference>
<dbReference type="PANTHER" id="PTHR40052">
    <property type="entry name" value="UPF0403 PROTEIN YQIW-RELATED"/>
    <property type="match status" value="1"/>
</dbReference>
<evidence type="ECO:0000256" key="1">
    <source>
        <dbReference type="ARBA" id="ARBA00038305"/>
    </source>
</evidence>
<reference evidence="2" key="2">
    <citation type="journal article" date="2021" name="Microbiome">
        <title>Successional dynamics and alternative stable states in a saline activated sludge microbial community over 9 years.</title>
        <authorList>
            <person name="Wang Y."/>
            <person name="Ye J."/>
            <person name="Ju F."/>
            <person name="Liu L."/>
            <person name="Boyd J.A."/>
            <person name="Deng Y."/>
            <person name="Parks D.H."/>
            <person name="Jiang X."/>
            <person name="Yin X."/>
            <person name="Woodcroft B.J."/>
            <person name="Tyson G.W."/>
            <person name="Hugenholtz P."/>
            <person name="Polz M.F."/>
            <person name="Zhang T."/>
        </authorList>
    </citation>
    <scope>NUCLEOTIDE SEQUENCE</scope>
    <source>
        <strain evidence="2">HKST-UBA02</strain>
    </source>
</reference>
<evidence type="ECO:0000313" key="2">
    <source>
        <dbReference type="EMBL" id="MCA9755219.1"/>
    </source>
</evidence>
<dbReference type="NCBIfam" id="TIGR04191">
    <property type="entry name" value="YphP_YqiW"/>
    <property type="match status" value="1"/>
</dbReference>
<sequence>MGYPTELTDPMRLELVRMGVTELRTPDDVDRELRDQTGTTLVFVNSVCGCAAGMARPGLALSLTNDVRPDKVVTVFAGVDKEATAQVRSYFSEYPPSSPQVALFKDGRMVHLVQRHQIEGTSAPEVASKLVTAYEEHCANKAV</sequence>
<comment type="caution">
    <text evidence="2">The sequence shown here is derived from an EMBL/GenBank/DDBJ whole genome shotgun (WGS) entry which is preliminary data.</text>
</comment>